<dbReference type="InterPro" id="IPR013986">
    <property type="entry name" value="DExx_box_DNA_helicase_dom_sf"/>
</dbReference>
<keyword evidence="2 10" id="KW-0547">Nucleotide-binding</keyword>
<evidence type="ECO:0000256" key="2">
    <source>
        <dbReference type="ARBA" id="ARBA00022741"/>
    </source>
</evidence>
<dbReference type="GO" id="GO:0016887">
    <property type="term" value="F:ATP hydrolysis activity"/>
    <property type="evidence" value="ECO:0007669"/>
    <property type="project" value="RHEA"/>
</dbReference>
<comment type="catalytic activity">
    <reaction evidence="7">
        <text>Couples ATP hydrolysis with the unwinding of duplex DNA by translocating in the 3'-5' direction.</text>
        <dbReference type="EC" id="5.6.2.4"/>
    </reaction>
</comment>
<dbReference type="Pfam" id="PF13361">
    <property type="entry name" value="UvrD_C"/>
    <property type="match status" value="1"/>
</dbReference>
<evidence type="ECO:0000256" key="1">
    <source>
        <dbReference type="ARBA" id="ARBA00009922"/>
    </source>
</evidence>
<dbReference type="GO" id="GO:0003677">
    <property type="term" value="F:DNA binding"/>
    <property type="evidence" value="ECO:0007669"/>
    <property type="project" value="InterPro"/>
</dbReference>
<dbReference type="InterPro" id="IPR000212">
    <property type="entry name" value="DNA_helicase_UvrD/REP"/>
</dbReference>
<dbReference type="InterPro" id="IPR014017">
    <property type="entry name" value="DNA_helicase_UvrD-like_C"/>
</dbReference>
<dbReference type="Gene3D" id="1.10.10.160">
    <property type="match status" value="2"/>
</dbReference>
<evidence type="ECO:0000256" key="8">
    <source>
        <dbReference type="ARBA" id="ARBA00034808"/>
    </source>
</evidence>
<comment type="catalytic activity">
    <reaction evidence="9">
        <text>ATP + H2O = ADP + phosphate + H(+)</text>
        <dbReference type="Rhea" id="RHEA:13065"/>
        <dbReference type="ChEBI" id="CHEBI:15377"/>
        <dbReference type="ChEBI" id="CHEBI:15378"/>
        <dbReference type="ChEBI" id="CHEBI:30616"/>
        <dbReference type="ChEBI" id="CHEBI:43474"/>
        <dbReference type="ChEBI" id="CHEBI:456216"/>
        <dbReference type="EC" id="5.6.2.4"/>
    </reaction>
</comment>
<dbReference type="AlphaFoldDB" id="A0A2P8QZ73"/>
<dbReference type="EMBL" id="PDHH01000006">
    <property type="protein sequence ID" value="PSM51531.1"/>
    <property type="molecule type" value="Genomic_DNA"/>
</dbReference>
<evidence type="ECO:0000313" key="13">
    <source>
        <dbReference type="Proteomes" id="UP000240535"/>
    </source>
</evidence>
<sequence length="576" mass="67158">MNHEYDFLNELNNKQKSVCISEENFLLTACPGSGKTRTITYRLAYLSKKYKDSRLLNIAITYTNRAADEIENRLMDFEVDTSNIWTGTIHQFCSHFIIRPYAMYHSKLNKGYRIIDEYIKEKYIDEIAKRIGIKGCIRDFYKNPKIMSEYKKYIIIKREIDFENILEYSLELLKDNKFIADNISGLIRSIHVDEYQDTNELQYLILSEIVKTKPSINISFVGDVNQAIYSGLGGVAKNLSEIEKLFPVKFKNFCLDGCYRSTQRVVDYYINYEIESTGLFSTSKIRNEKGVIKHIYNVHKDDLAEKISFIIKGELRKGIPENEICVLAPQWGQIYHMSNKLREILPDCNFDSPNITPIKYDPLNVYFLIAKLLFTKKSEKSFLRRKMALKVIKIITEDYGIYVSDNIDKFDVLKAINSTNYMQGNGIKTLKNAISNVFNTLKIDIANALKTEYDDFFGKIDNRIKKYNLKHDCDLMEKNFQEKQGIVINTIHGVKGEEYTTVIAFDLLEGHLPNWEYIINSQKKLQRKNEANKLLYVLCSRAKENIYLFSEKGRITKKGKPYSPTTELKNIDFDYD</sequence>
<dbReference type="PANTHER" id="PTHR11070">
    <property type="entry name" value="UVRD / RECB / PCRA DNA HELICASE FAMILY MEMBER"/>
    <property type="match status" value="1"/>
</dbReference>
<protein>
    <recommendedName>
        <fullName evidence="8">DNA 3'-5' helicase</fullName>
        <ecNumber evidence="8">5.6.2.4</ecNumber>
    </recommendedName>
</protein>
<gene>
    <name evidence="12" type="ORF">CQ405_06960</name>
</gene>
<feature type="domain" description="UvrD-like helicase ATP-binding" evidence="11">
    <location>
        <begin position="8"/>
        <end position="262"/>
    </location>
</feature>
<accession>A0A2P8QZ73</accession>
<comment type="similarity">
    <text evidence="1">Belongs to the helicase family. UvrD subfamily.</text>
</comment>
<keyword evidence="13" id="KW-1185">Reference proteome</keyword>
<dbReference type="InterPro" id="IPR027417">
    <property type="entry name" value="P-loop_NTPase"/>
</dbReference>
<feature type="binding site" evidence="10">
    <location>
        <begin position="29"/>
        <end position="36"/>
    </location>
    <ligand>
        <name>ATP</name>
        <dbReference type="ChEBI" id="CHEBI:30616"/>
    </ligand>
</feature>
<reference evidence="13" key="1">
    <citation type="submission" date="2017-10" db="EMBL/GenBank/DDBJ databases">
        <title>Campylobacter species from seals.</title>
        <authorList>
            <person name="Gilbert M.J."/>
            <person name="Zomer A.L."/>
            <person name="Timmerman A.J."/>
            <person name="Duim B."/>
            <person name="Wagenaar J.A."/>
        </authorList>
    </citation>
    <scope>NUCLEOTIDE SEQUENCE [LARGE SCALE GENOMIC DNA]</scope>
    <source>
        <strain evidence="13">17S00004-5</strain>
    </source>
</reference>
<dbReference type="RefSeq" id="WP_106872084.1">
    <property type="nucleotide sequence ID" value="NZ_CP053841.1"/>
</dbReference>
<evidence type="ECO:0000256" key="9">
    <source>
        <dbReference type="ARBA" id="ARBA00048988"/>
    </source>
</evidence>
<keyword evidence="5 10" id="KW-0067">ATP-binding</keyword>
<evidence type="ECO:0000256" key="7">
    <source>
        <dbReference type="ARBA" id="ARBA00034617"/>
    </source>
</evidence>
<keyword evidence="3 10" id="KW-0378">Hydrolase</keyword>
<name>A0A2P8QZ73_9BACT</name>
<dbReference type="OrthoDB" id="5441773at2"/>
<comment type="caution">
    <text evidence="12">The sequence shown here is derived from an EMBL/GenBank/DDBJ whole genome shotgun (WGS) entry which is preliminary data.</text>
</comment>
<dbReference type="Pfam" id="PF00580">
    <property type="entry name" value="UvrD-helicase"/>
    <property type="match status" value="2"/>
</dbReference>
<evidence type="ECO:0000256" key="5">
    <source>
        <dbReference type="ARBA" id="ARBA00022840"/>
    </source>
</evidence>
<evidence type="ECO:0000256" key="6">
    <source>
        <dbReference type="ARBA" id="ARBA00023235"/>
    </source>
</evidence>
<evidence type="ECO:0000259" key="11">
    <source>
        <dbReference type="PROSITE" id="PS51198"/>
    </source>
</evidence>
<dbReference type="Gene3D" id="3.40.50.300">
    <property type="entry name" value="P-loop containing nucleotide triphosphate hydrolases"/>
    <property type="match status" value="3"/>
</dbReference>
<dbReference type="SUPFAM" id="SSF52540">
    <property type="entry name" value="P-loop containing nucleoside triphosphate hydrolases"/>
    <property type="match status" value="1"/>
</dbReference>
<dbReference type="InterPro" id="IPR014016">
    <property type="entry name" value="UvrD-like_ATP-bd"/>
</dbReference>
<dbReference type="Proteomes" id="UP000240535">
    <property type="component" value="Unassembled WGS sequence"/>
</dbReference>
<evidence type="ECO:0000256" key="4">
    <source>
        <dbReference type="ARBA" id="ARBA00022806"/>
    </source>
</evidence>
<organism evidence="12 13">
    <name type="scientific">Campylobacter blaseri</name>
    <dbReference type="NCBI Taxonomy" id="2042961"/>
    <lineage>
        <taxon>Bacteria</taxon>
        <taxon>Pseudomonadati</taxon>
        <taxon>Campylobacterota</taxon>
        <taxon>Epsilonproteobacteria</taxon>
        <taxon>Campylobacterales</taxon>
        <taxon>Campylobacteraceae</taxon>
        <taxon>Campylobacter</taxon>
    </lineage>
</organism>
<dbReference type="PROSITE" id="PS51198">
    <property type="entry name" value="UVRD_HELICASE_ATP_BIND"/>
    <property type="match status" value="1"/>
</dbReference>
<keyword evidence="4 10" id="KW-0347">Helicase</keyword>
<dbReference type="GO" id="GO:0005524">
    <property type="term" value="F:ATP binding"/>
    <property type="evidence" value="ECO:0007669"/>
    <property type="project" value="UniProtKB-UniRule"/>
</dbReference>
<proteinExistence type="inferred from homology"/>
<evidence type="ECO:0000313" key="12">
    <source>
        <dbReference type="EMBL" id="PSM51531.1"/>
    </source>
</evidence>
<dbReference type="EC" id="5.6.2.4" evidence="8"/>
<keyword evidence="6" id="KW-0413">Isomerase</keyword>
<dbReference type="PANTHER" id="PTHR11070:SF67">
    <property type="entry name" value="DNA 3'-5' HELICASE"/>
    <property type="match status" value="1"/>
</dbReference>
<evidence type="ECO:0000256" key="10">
    <source>
        <dbReference type="PROSITE-ProRule" id="PRU00560"/>
    </source>
</evidence>
<dbReference type="GO" id="GO:0043138">
    <property type="term" value="F:3'-5' DNA helicase activity"/>
    <property type="evidence" value="ECO:0007669"/>
    <property type="project" value="UniProtKB-EC"/>
</dbReference>
<dbReference type="CDD" id="cd17932">
    <property type="entry name" value="DEXQc_UvrD"/>
    <property type="match status" value="1"/>
</dbReference>
<evidence type="ECO:0000256" key="3">
    <source>
        <dbReference type="ARBA" id="ARBA00022801"/>
    </source>
</evidence>